<name>A0A2B4S7W5_STYPI</name>
<evidence type="ECO:0000313" key="3">
    <source>
        <dbReference type="EMBL" id="PFX25476.1"/>
    </source>
</evidence>
<evidence type="ECO:0000259" key="2">
    <source>
        <dbReference type="PROSITE" id="PS50022"/>
    </source>
</evidence>
<reference evidence="4" key="1">
    <citation type="journal article" date="2017" name="bioRxiv">
        <title>Comparative analysis of the genomes of Stylophora pistillata and Acropora digitifera provides evidence for extensive differences between species of corals.</title>
        <authorList>
            <person name="Voolstra C.R."/>
            <person name="Li Y."/>
            <person name="Liew Y.J."/>
            <person name="Baumgarten S."/>
            <person name="Zoccola D."/>
            <person name="Flot J.-F."/>
            <person name="Tambutte S."/>
            <person name="Allemand D."/>
            <person name="Aranda M."/>
        </authorList>
    </citation>
    <scope>NUCLEOTIDE SEQUENCE [LARGE SCALE GENOMIC DNA]</scope>
</reference>
<dbReference type="SUPFAM" id="SSF49785">
    <property type="entry name" value="Galactose-binding domain-like"/>
    <property type="match status" value="1"/>
</dbReference>
<dbReference type="EMBL" id="LSMT01000150">
    <property type="protein sequence ID" value="PFX25476.1"/>
    <property type="molecule type" value="Genomic_DNA"/>
</dbReference>
<evidence type="ECO:0000313" key="4">
    <source>
        <dbReference type="Proteomes" id="UP000225706"/>
    </source>
</evidence>
<dbReference type="Proteomes" id="UP000225706">
    <property type="component" value="Unassembled WGS sequence"/>
</dbReference>
<comment type="caution">
    <text evidence="3">The sequence shown here is derived from an EMBL/GenBank/DDBJ whole genome shotgun (WGS) entry which is preliminary data.</text>
</comment>
<organism evidence="3 4">
    <name type="scientific">Stylophora pistillata</name>
    <name type="common">Smooth cauliflower coral</name>
    <dbReference type="NCBI Taxonomy" id="50429"/>
    <lineage>
        <taxon>Eukaryota</taxon>
        <taxon>Metazoa</taxon>
        <taxon>Cnidaria</taxon>
        <taxon>Anthozoa</taxon>
        <taxon>Hexacorallia</taxon>
        <taxon>Scleractinia</taxon>
        <taxon>Astrocoeniina</taxon>
        <taxon>Pocilloporidae</taxon>
        <taxon>Stylophora</taxon>
    </lineage>
</organism>
<dbReference type="InterPro" id="IPR008979">
    <property type="entry name" value="Galactose-bd-like_sf"/>
</dbReference>
<dbReference type="Gene3D" id="2.60.120.260">
    <property type="entry name" value="Galactose-binding domain-like"/>
    <property type="match status" value="1"/>
</dbReference>
<gene>
    <name evidence="3" type="primary">nrp1</name>
    <name evidence="3" type="ORF">AWC38_SpisGene9878</name>
</gene>
<accession>A0A2B4S7W5</accession>
<sequence>MGRIAMLATSRVCFTKLVYLHRVMAAASRVGNVQVFSGNSDRDTIVTHVLMQPIEARYVQINPRSWYGFISMRTEFYGCRLSDRYKVLGRTVDMNFVREHLTSQRSINFGDSQEWPNNIDLQVMADSIVVSGNIKLRGTKKLTMFSRKLAFVDPSSKLDIRAPVVTKSCNEEILGKDGCDGNHGADGPTVEIFADTAEGYINILTNGGNGRRGSDGDDGAGGPNDNHKQRDRTRSQDCEGDQYATRNSQGVITACTGRISGIRGRKGMPGYAGGYAGNAGNGGDAGHQTVNIRSLRGKMNLTTCRGVGGPVAANGEGGAALVMPGTNGEVEDSYLQKSELSRAQKDQYPLPLLKVITRYAADLVWANETANAEVAQQRLRFLNAEGFDRFGNNELFAPLIKWERFKTQLTALRDNARDYEVAYNGIQASIQQNNGLKQIAKTISMAARIQVDSQKSRLQLARTTAISEKNAYVQSVVVLHVSVSLLTPCFLVHPILSHLINHVAAITQLELNINASLTTLLNELPDGDEDTEFTKQDLLVVLQGLAGIAATIPVKDPLTAAATTFRVLRNFATQCNTGTLQQNRDKLLKWLTFGKNYAALKDSSELDFTRLDVEAVPEIMRANLEINKEGLIADLGCMVDEASAAFKLQMESFFISGAARIDLIAKVIDLENAIGGYNFDILNLEATSNELASLRGVGKETLKNHQGLAVGAAPGTGQLRGVLELSNALTAFDSILMQGQQCFSQFIHQTSTHKWSFNNTMHPLLFSDLHNGKARFDLSINDSCSNCYNIRLLEMYIELYGNEYQNENNLPGRVYLGLRHSTGSYFRDGNGTVKEFRQPLSLQYRTFEFNRFAITDTAQCTAAQLAGNGDSSFCLGEDDVRLVPMCCHYLSGDSCDDTLSGGNECQSPFGTYELIMPKDDQLTCSTESTQITNKNCKDFDRTIYTNMNIWVLNLLWTDQYPTAPDDSRCGHSALTKSAVRRPPKKLSLKKNSR</sequence>
<dbReference type="InterPro" id="IPR000421">
    <property type="entry name" value="FA58C"/>
</dbReference>
<feature type="compositionally biased region" description="Basic and acidic residues" evidence="1">
    <location>
        <begin position="225"/>
        <end position="237"/>
    </location>
</feature>
<dbReference type="OrthoDB" id="5968987at2759"/>
<protein>
    <submittedName>
        <fullName evidence="3">Neuropilin-1</fullName>
    </submittedName>
</protein>
<dbReference type="PROSITE" id="PS50022">
    <property type="entry name" value="FA58C_3"/>
    <property type="match status" value="1"/>
</dbReference>
<keyword evidence="4" id="KW-1185">Reference proteome</keyword>
<dbReference type="PANTHER" id="PTHR24543">
    <property type="entry name" value="MULTICOPPER OXIDASE-RELATED"/>
    <property type="match status" value="1"/>
</dbReference>
<evidence type="ECO:0000256" key="1">
    <source>
        <dbReference type="SAM" id="MobiDB-lite"/>
    </source>
</evidence>
<dbReference type="AlphaFoldDB" id="A0A2B4S7W5"/>
<proteinExistence type="predicted"/>
<feature type="domain" description="F5/8 type C" evidence="2">
    <location>
        <begin position="1"/>
        <end position="79"/>
    </location>
</feature>
<feature type="region of interest" description="Disordered" evidence="1">
    <location>
        <begin position="204"/>
        <end position="243"/>
    </location>
</feature>